<keyword evidence="1 6" id="KW-0597">Phosphoprotein</keyword>
<dbReference type="Pfam" id="PF00486">
    <property type="entry name" value="Trans_reg_C"/>
    <property type="match status" value="1"/>
</dbReference>
<dbReference type="SMART" id="SM00448">
    <property type="entry name" value="REC"/>
    <property type="match status" value="1"/>
</dbReference>
<evidence type="ECO:0000313" key="10">
    <source>
        <dbReference type="EMBL" id="EWT02820.1"/>
    </source>
</evidence>
<evidence type="ECO:0000256" key="5">
    <source>
        <dbReference type="ARBA" id="ARBA00023163"/>
    </source>
</evidence>
<reference evidence="10 11" key="1">
    <citation type="submission" date="2013-08" db="EMBL/GenBank/DDBJ databases">
        <title>Intrasporangium oryzae NRRL B-24470.</title>
        <authorList>
            <person name="Liu H."/>
            <person name="Wang G."/>
        </authorList>
    </citation>
    <scope>NUCLEOTIDE SEQUENCE [LARGE SCALE GENOMIC DNA]</scope>
    <source>
        <strain evidence="10 11">NRRL B-24470</strain>
    </source>
</reference>
<evidence type="ECO:0000256" key="2">
    <source>
        <dbReference type="ARBA" id="ARBA00023012"/>
    </source>
</evidence>
<dbReference type="GO" id="GO:0000156">
    <property type="term" value="F:phosphorelay response regulator activity"/>
    <property type="evidence" value="ECO:0007669"/>
    <property type="project" value="TreeGrafter"/>
</dbReference>
<organism evidence="10 11">
    <name type="scientific">Intrasporangium oryzae NRRL B-24470</name>
    <dbReference type="NCBI Taxonomy" id="1386089"/>
    <lineage>
        <taxon>Bacteria</taxon>
        <taxon>Bacillati</taxon>
        <taxon>Actinomycetota</taxon>
        <taxon>Actinomycetes</taxon>
        <taxon>Micrococcales</taxon>
        <taxon>Intrasporangiaceae</taxon>
        <taxon>Intrasporangium</taxon>
    </lineage>
</organism>
<dbReference type="Gene3D" id="3.40.50.2300">
    <property type="match status" value="1"/>
</dbReference>
<dbReference type="OrthoDB" id="3197131at2"/>
<dbReference type="Gene3D" id="1.10.10.10">
    <property type="entry name" value="Winged helix-like DNA-binding domain superfamily/Winged helix DNA-binding domain"/>
    <property type="match status" value="1"/>
</dbReference>
<feature type="modified residue" description="4-aspartylphosphate" evidence="6">
    <location>
        <position position="57"/>
    </location>
</feature>
<dbReference type="InterPro" id="IPR016032">
    <property type="entry name" value="Sig_transdc_resp-reg_C-effctor"/>
</dbReference>
<dbReference type="Proteomes" id="UP000019489">
    <property type="component" value="Unassembled WGS sequence"/>
</dbReference>
<dbReference type="PANTHER" id="PTHR48111:SF4">
    <property type="entry name" value="DNA-BINDING DUAL TRANSCRIPTIONAL REGULATOR OMPR"/>
    <property type="match status" value="1"/>
</dbReference>
<dbReference type="GO" id="GO:0005829">
    <property type="term" value="C:cytosol"/>
    <property type="evidence" value="ECO:0007669"/>
    <property type="project" value="TreeGrafter"/>
</dbReference>
<dbReference type="STRING" id="1386089.N865_03265"/>
<keyword evidence="2" id="KW-0902">Two-component regulatory system</keyword>
<protein>
    <submittedName>
        <fullName evidence="10">Chemotaxis protein CheY</fullName>
    </submittedName>
</protein>
<keyword evidence="5" id="KW-0804">Transcription</keyword>
<name>W9G9R9_9MICO</name>
<dbReference type="GO" id="GO:0006355">
    <property type="term" value="P:regulation of DNA-templated transcription"/>
    <property type="evidence" value="ECO:0007669"/>
    <property type="project" value="InterPro"/>
</dbReference>
<keyword evidence="3" id="KW-0805">Transcription regulation</keyword>
<evidence type="ECO:0000256" key="6">
    <source>
        <dbReference type="PROSITE-ProRule" id="PRU00169"/>
    </source>
</evidence>
<evidence type="ECO:0000259" key="9">
    <source>
        <dbReference type="PROSITE" id="PS51755"/>
    </source>
</evidence>
<proteinExistence type="predicted"/>
<evidence type="ECO:0000256" key="4">
    <source>
        <dbReference type="ARBA" id="ARBA00023125"/>
    </source>
</evidence>
<dbReference type="InterPro" id="IPR039420">
    <property type="entry name" value="WalR-like"/>
</dbReference>
<dbReference type="PROSITE" id="PS51755">
    <property type="entry name" value="OMPR_PHOB"/>
    <property type="match status" value="1"/>
</dbReference>
<comment type="caution">
    <text evidence="10">The sequence shown here is derived from an EMBL/GenBank/DDBJ whole genome shotgun (WGS) entry which is preliminary data.</text>
</comment>
<dbReference type="InterPro" id="IPR001867">
    <property type="entry name" value="OmpR/PhoB-type_DNA-bd"/>
</dbReference>
<dbReference type="PATRIC" id="fig|1386089.3.peg.925"/>
<sequence>MTRRVLVVDDEPQIRTVLRAYLEADGFEVLEAGTGAEALRLMSTTSGPPPPDLVLLDVGLPDVDGLEVLRRTRTTSDVFVILVTARSEEVDKLVGLGVGADDYVTKPFSPREVVARVKSVLRRTRGDAPDAGPSSGPEGVHRFEGLTIDEHRREVTVGSTPVALSTLELDLLLALAESPGRVFSRAQLLEKVWGYDFYGDERVVDVHIRGMRKALGDDAAAPRVIGTVRGVGYKFLLEPVGGAR</sequence>
<accession>W9G9R9</accession>
<dbReference type="PANTHER" id="PTHR48111">
    <property type="entry name" value="REGULATOR OF RPOS"/>
    <property type="match status" value="1"/>
</dbReference>
<dbReference type="InterPro" id="IPR011006">
    <property type="entry name" value="CheY-like_superfamily"/>
</dbReference>
<dbReference type="FunFam" id="1.10.10.10:FF:000018">
    <property type="entry name" value="DNA-binding response regulator ResD"/>
    <property type="match status" value="1"/>
</dbReference>
<dbReference type="CDD" id="cd00383">
    <property type="entry name" value="trans_reg_C"/>
    <property type="match status" value="1"/>
</dbReference>
<gene>
    <name evidence="10" type="ORF">N865_03265</name>
</gene>
<dbReference type="Pfam" id="PF00072">
    <property type="entry name" value="Response_reg"/>
    <property type="match status" value="1"/>
</dbReference>
<dbReference type="RefSeq" id="WP_034802059.1">
    <property type="nucleotide sequence ID" value="NZ_AWSA01000007.1"/>
</dbReference>
<keyword evidence="4 7" id="KW-0238">DNA-binding</keyword>
<dbReference type="eggNOG" id="COG0745">
    <property type="taxonomic scope" value="Bacteria"/>
</dbReference>
<dbReference type="InterPro" id="IPR036388">
    <property type="entry name" value="WH-like_DNA-bd_sf"/>
</dbReference>
<feature type="DNA-binding region" description="OmpR/PhoB-type" evidence="7">
    <location>
        <begin position="138"/>
        <end position="237"/>
    </location>
</feature>
<feature type="domain" description="Response regulatory" evidence="8">
    <location>
        <begin position="4"/>
        <end position="121"/>
    </location>
</feature>
<evidence type="ECO:0000256" key="3">
    <source>
        <dbReference type="ARBA" id="ARBA00023015"/>
    </source>
</evidence>
<dbReference type="GO" id="GO:0032993">
    <property type="term" value="C:protein-DNA complex"/>
    <property type="evidence" value="ECO:0007669"/>
    <property type="project" value="TreeGrafter"/>
</dbReference>
<evidence type="ECO:0000256" key="1">
    <source>
        <dbReference type="ARBA" id="ARBA00022553"/>
    </source>
</evidence>
<dbReference type="PROSITE" id="PS50110">
    <property type="entry name" value="RESPONSE_REGULATORY"/>
    <property type="match status" value="1"/>
</dbReference>
<dbReference type="AlphaFoldDB" id="W9G9R9"/>
<feature type="domain" description="OmpR/PhoB-type" evidence="9">
    <location>
        <begin position="138"/>
        <end position="237"/>
    </location>
</feature>
<dbReference type="EMBL" id="AWSA01000007">
    <property type="protein sequence ID" value="EWT02820.1"/>
    <property type="molecule type" value="Genomic_DNA"/>
</dbReference>
<dbReference type="Gene3D" id="6.10.250.690">
    <property type="match status" value="1"/>
</dbReference>
<evidence type="ECO:0000256" key="7">
    <source>
        <dbReference type="PROSITE-ProRule" id="PRU01091"/>
    </source>
</evidence>
<dbReference type="SUPFAM" id="SSF46894">
    <property type="entry name" value="C-terminal effector domain of the bipartite response regulators"/>
    <property type="match status" value="1"/>
</dbReference>
<dbReference type="GO" id="GO:0000976">
    <property type="term" value="F:transcription cis-regulatory region binding"/>
    <property type="evidence" value="ECO:0007669"/>
    <property type="project" value="TreeGrafter"/>
</dbReference>
<keyword evidence="11" id="KW-1185">Reference proteome</keyword>
<evidence type="ECO:0000259" key="8">
    <source>
        <dbReference type="PROSITE" id="PS50110"/>
    </source>
</evidence>
<dbReference type="SUPFAM" id="SSF52172">
    <property type="entry name" value="CheY-like"/>
    <property type="match status" value="1"/>
</dbReference>
<evidence type="ECO:0000313" key="11">
    <source>
        <dbReference type="Proteomes" id="UP000019489"/>
    </source>
</evidence>
<dbReference type="SMART" id="SM00862">
    <property type="entry name" value="Trans_reg_C"/>
    <property type="match status" value="1"/>
</dbReference>
<dbReference type="InterPro" id="IPR001789">
    <property type="entry name" value="Sig_transdc_resp-reg_receiver"/>
</dbReference>